<feature type="transmembrane region" description="Helical" evidence="2">
    <location>
        <begin position="39"/>
        <end position="60"/>
    </location>
</feature>
<accession>A0A9D1TMC4</accession>
<dbReference type="SUPFAM" id="SSF54001">
    <property type="entry name" value="Cysteine proteinases"/>
    <property type="match status" value="1"/>
</dbReference>
<feature type="transmembrane region" description="Helical" evidence="2">
    <location>
        <begin position="67"/>
        <end position="87"/>
    </location>
</feature>
<dbReference type="AlphaFoldDB" id="A0A9D1TMC4"/>
<dbReference type="PANTHER" id="PTHR42736">
    <property type="entry name" value="PROTEIN-GLUTAMINE GAMMA-GLUTAMYLTRANSFERASE"/>
    <property type="match status" value="1"/>
</dbReference>
<feature type="transmembrane region" description="Helical" evidence="2">
    <location>
        <begin position="12"/>
        <end position="33"/>
    </location>
</feature>
<evidence type="ECO:0000313" key="5">
    <source>
        <dbReference type="Proteomes" id="UP000824162"/>
    </source>
</evidence>
<feature type="domain" description="Transglutaminase-like" evidence="3">
    <location>
        <begin position="476"/>
        <end position="552"/>
    </location>
</feature>
<proteinExistence type="predicted"/>
<dbReference type="EMBL" id="DXIJ01000140">
    <property type="protein sequence ID" value="HIV86431.1"/>
    <property type="molecule type" value="Genomic_DNA"/>
</dbReference>
<protein>
    <recommendedName>
        <fullName evidence="3">Transglutaminase-like domain-containing protein</fullName>
    </recommendedName>
</protein>
<dbReference type="InterPro" id="IPR052901">
    <property type="entry name" value="Bact_TGase-like"/>
</dbReference>
<gene>
    <name evidence="4" type="ORF">H9900_06475</name>
</gene>
<feature type="transmembrane region" description="Helical" evidence="2">
    <location>
        <begin position="616"/>
        <end position="638"/>
    </location>
</feature>
<reference evidence="4" key="2">
    <citation type="submission" date="2021-04" db="EMBL/GenBank/DDBJ databases">
        <authorList>
            <person name="Gilroy R."/>
        </authorList>
    </citation>
    <scope>NUCLEOTIDE SEQUENCE</scope>
    <source>
        <strain evidence="4">5790</strain>
    </source>
</reference>
<reference evidence="4" key="1">
    <citation type="journal article" date="2021" name="PeerJ">
        <title>Extensive microbial diversity within the chicken gut microbiome revealed by metagenomics and culture.</title>
        <authorList>
            <person name="Gilroy R."/>
            <person name="Ravi A."/>
            <person name="Getino M."/>
            <person name="Pursley I."/>
            <person name="Horton D.L."/>
            <person name="Alikhan N.F."/>
            <person name="Baker D."/>
            <person name="Gharbi K."/>
            <person name="Hall N."/>
            <person name="Watson M."/>
            <person name="Adriaenssens E.M."/>
            <person name="Foster-Nyarko E."/>
            <person name="Jarju S."/>
            <person name="Secka A."/>
            <person name="Antonio M."/>
            <person name="Oren A."/>
            <person name="Chaudhuri R.R."/>
            <person name="La Ragione R."/>
            <person name="Hildebrand F."/>
            <person name="Pallen M.J."/>
        </authorList>
    </citation>
    <scope>NUCLEOTIDE SEQUENCE</scope>
    <source>
        <strain evidence="4">5790</strain>
    </source>
</reference>
<feature type="transmembrane region" description="Helical" evidence="2">
    <location>
        <begin position="199"/>
        <end position="221"/>
    </location>
</feature>
<evidence type="ECO:0000259" key="3">
    <source>
        <dbReference type="SMART" id="SM00460"/>
    </source>
</evidence>
<comment type="caution">
    <text evidence="4">The sequence shown here is derived from an EMBL/GenBank/DDBJ whole genome shotgun (WGS) entry which is preliminary data.</text>
</comment>
<keyword evidence="2" id="KW-1133">Transmembrane helix</keyword>
<dbReference type="InterPro" id="IPR002931">
    <property type="entry name" value="Transglutaminase-like"/>
</dbReference>
<keyword evidence="2" id="KW-0472">Membrane</keyword>
<organism evidence="4 5">
    <name type="scientific">Candidatus Monoglobus merdigallinarum</name>
    <dbReference type="NCBI Taxonomy" id="2838698"/>
    <lineage>
        <taxon>Bacteria</taxon>
        <taxon>Bacillati</taxon>
        <taxon>Bacillota</taxon>
        <taxon>Clostridia</taxon>
        <taxon>Monoglobales</taxon>
        <taxon>Monoglobaceae</taxon>
        <taxon>Monoglobus</taxon>
    </lineage>
</organism>
<dbReference type="Gene3D" id="3.10.620.30">
    <property type="match status" value="1"/>
</dbReference>
<evidence type="ECO:0000256" key="2">
    <source>
        <dbReference type="SAM" id="Phobius"/>
    </source>
</evidence>
<dbReference type="PANTHER" id="PTHR42736:SF1">
    <property type="entry name" value="PROTEIN-GLUTAMINE GAMMA-GLUTAMYLTRANSFERASE"/>
    <property type="match status" value="1"/>
</dbReference>
<feature type="region of interest" description="Disordered" evidence="1">
    <location>
        <begin position="587"/>
        <end position="606"/>
    </location>
</feature>
<dbReference type="InterPro" id="IPR038765">
    <property type="entry name" value="Papain-like_cys_pep_sf"/>
</dbReference>
<evidence type="ECO:0000256" key="1">
    <source>
        <dbReference type="SAM" id="MobiDB-lite"/>
    </source>
</evidence>
<dbReference type="Proteomes" id="UP000824162">
    <property type="component" value="Unassembled WGS sequence"/>
</dbReference>
<sequence>MIVNTESAENRSSSFIFDIILQSCGLFGLILIINSFAGVSISIVLMLPVSVLLTGLYLYIYQFKRKFFPWFLFIMAVLAAAVILIWFEPLKIQLRALAGCFGGGITSEETDITALMLIIAAAAALLLVIAENIPNGHTAACVLITALVITGPLLGIHVSIPAVLLLLVFQLGFYVSNIVRKKNVLIRSKDGRTVGIKCAAAAGAVFLAALTVAAPVTYMGAASLYEMIYSAEEYAYKSYLNLTGASPQTIQGGHISRINNYTNDSEQLVVQLTHRPSEPIYLKGFTGGDYSDGEWSSSDDSALLSEIRDSIDNYYWASQINSMYSGMYFVMNASMQGDDLPEPKSMSLRYAGSARMNFYMPYFGRWVSFGSYGGYTYQYYDRGDMNIDWDNVADDFVAQRDRYYYLKQSYAGKARTAYTGVPEESLPRLVRLCEEHPMTDIGEITDFIISELDRRTEYSTTPGWSALNTDIAEYFLFERKSGYCVHYATAATLMYRLYGVPARYVSGYIVYPSDFERGEYRTYNAVVTDKAAHAWVEILLDDYGWTPVEVTPSVGDITEPVYPGGNSESSGLDAEYSFSVGYAQPDEENAEAPASENETGNESTQNRDIYLGSNSFAVYASIALPAVIVLLLLSLLLLRRRRRLRLIDKAGCRRSFQMIVDLMLFCGMITDYSAVEKEFPEYLSRKIPSISIDDARRLLKIVNNAAYGQNAPGFEDNNFAKSVYKRAANHVYKALNPIQKFRFKFVKVFG</sequence>
<dbReference type="SMART" id="SM00460">
    <property type="entry name" value="TGc"/>
    <property type="match status" value="1"/>
</dbReference>
<keyword evidence="2" id="KW-0812">Transmembrane</keyword>
<feature type="transmembrane region" description="Helical" evidence="2">
    <location>
        <begin position="112"/>
        <end position="130"/>
    </location>
</feature>
<dbReference type="Pfam" id="PF01841">
    <property type="entry name" value="Transglut_core"/>
    <property type="match status" value="1"/>
</dbReference>
<evidence type="ECO:0000313" key="4">
    <source>
        <dbReference type="EMBL" id="HIV86431.1"/>
    </source>
</evidence>
<feature type="transmembrane region" description="Helical" evidence="2">
    <location>
        <begin position="160"/>
        <end position="179"/>
    </location>
</feature>
<name>A0A9D1TMC4_9FIRM</name>
<feature type="transmembrane region" description="Helical" evidence="2">
    <location>
        <begin position="137"/>
        <end position="154"/>
    </location>
</feature>